<evidence type="ECO:0000256" key="4">
    <source>
        <dbReference type="PROSITE-ProRule" id="PRU00433"/>
    </source>
</evidence>
<reference evidence="7 8" key="1">
    <citation type="journal article" date="2016" name="Genome Announc.">
        <title>Draft Genome Sequence of the Anaerobic Ammonium-Oxidizing Bacterium 'Candidatus Brocadia sp. 40'.</title>
        <authorList>
            <person name="Ali M."/>
            <person name="Haroon M.F."/>
            <person name="Narita Y."/>
            <person name="Zhang L."/>
            <person name="Rangel Shaw D."/>
            <person name="Okabe S."/>
            <person name="Saikaly P.E."/>
        </authorList>
    </citation>
    <scope>NUCLEOTIDE SEQUENCE [LARGE SCALE GENOMIC DNA]</scope>
    <source>
        <strain evidence="7 8">40</strain>
    </source>
</reference>
<dbReference type="GO" id="GO:0009055">
    <property type="term" value="F:electron transfer activity"/>
    <property type="evidence" value="ECO:0007669"/>
    <property type="project" value="InterPro"/>
</dbReference>
<dbReference type="SUPFAM" id="SSF46626">
    <property type="entry name" value="Cytochrome c"/>
    <property type="match status" value="1"/>
</dbReference>
<dbReference type="InterPro" id="IPR009056">
    <property type="entry name" value="Cyt_c-like_dom"/>
</dbReference>
<sequence length="189" mass="21233">MYCYLPRWKKLAINVALVFGVSGWFSTAKGIEVSPREQVFLLSAKKTFEYYCSPCHGQKGKGDGTFFTIDLKPKPRNFTDLDYMKKRTDDQLMKSITDGSKSVEKSNLCPPWGKTLTDKKIKELVVYIRGLSSQEAERPVAEVKGHVAVNEKESPVKSAMRWGFIVVITFALAGGAICEWKKLKGESPK</sequence>
<dbReference type="Proteomes" id="UP000242219">
    <property type="component" value="Unassembled WGS sequence"/>
</dbReference>
<dbReference type="Pfam" id="PF13442">
    <property type="entry name" value="Cytochrome_CBB3"/>
    <property type="match status" value="1"/>
</dbReference>
<keyword evidence="3 4" id="KW-0408">Iron</keyword>
<dbReference type="RefSeq" id="WP_070068006.1">
    <property type="nucleotide sequence ID" value="NZ_MJUW02000115.1"/>
</dbReference>
<name>A0A1V6LXD7_9BACT</name>
<keyword evidence="8" id="KW-1185">Reference proteome</keyword>
<dbReference type="PROSITE" id="PS51007">
    <property type="entry name" value="CYTC"/>
    <property type="match status" value="1"/>
</dbReference>
<evidence type="ECO:0000313" key="7">
    <source>
        <dbReference type="EMBL" id="OQD44804.1"/>
    </source>
</evidence>
<dbReference type="EMBL" id="MJUW02000115">
    <property type="protein sequence ID" value="OQD44804.1"/>
    <property type="molecule type" value="Genomic_DNA"/>
</dbReference>
<dbReference type="GO" id="GO:0046872">
    <property type="term" value="F:metal ion binding"/>
    <property type="evidence" value="ECO:0007669"/>
    <property type="project" value="UniProtKB-KW"/>
</dbReference>
<dbReference type="InterPro" id="IPR036909">
    <property type="entry name" value="Cyt_c-like_dom_sf"/>
</dbReference>
<comment type="caution">
    <text evidence="7">The sequence shown here is derived from an EMBL/GenBank/DDBJ whole genome shotgun (WGS) entry which is preliminary data.</text>
</comment>
<dbReference type="GO" id="GO:0020037">
    <property type="term" value="F:heme binding"/>
    <property type="evidence" value="ECO:0007669"/>
    <property type="project" value="InterPro"/>
</dbReference>
<evidence type="ECO:0000256" key="3">
    <source>
        <dbReference type="ARBA" id="ARBA00023004"/>
    </source>
</evidence>
<evidence type="ECO:0000259" key="6">
    <source>
        <dbReference type="PROSITE" id="PS51007"/>
    </source>
</evidence>
<gene>
    <name evidence="7" type="ORF">BIY37_11665</name>
</gene>
<feature type="transmembrane region" description="Helical" evidence="5">
    <location>
        <begin position="159"/>
        <end position="180"/>
    </location>
</feature>
<keyword evidence="5" id="KW-0472">Membrane</keyword>
<keyword evidence="1 4" id="KW-0349">Heme</keyword>
<evidence type="ECO:0000313" key="8">
    <source>
        <dbReference type="Proteomes" id="UP000242219"/>
    </source>
</evidence>
<feature type="domain" description="Cytochrome c" evidence="6">
    <location>
        <begin position="31"/>
        <end position="132"/>
    </location>
</feature>
<dbReference type="AlphaFoldDB" id="A0A1V6LXD7"/>
<protein>
    <recommendedName>
        <fullName evidence="6">Cytochrome c domain-containing protein</fullName>
    </recommendedName>
</protein>
<accession>A0A1V6LXD7</accession>
<organism evidence="7 8">
    <name type="scientific">Candidatus Brocadia sapporoensis</name>
    <dbReference type="NCBI Taxonomy" id="392547"/>
    <lineage>
        <taxon>Bacteria</taxon>
        <taxon>Pseudomonadati</taxon>
        <taxon>Planctomycetota</taxon>
        <taxon>Candidatus Brocadiia</taxon>
        <taxon>Candidatus Brocadiales</taxon>
        <taxon>Candidatus Brocadiaceae</taxon>
        <taxon>Candidatus Brocadia</taxon>
    </lineage>
</organism>
<keyword evidence="5" id="KW-1133">Transmembrane helix</keyword>
<keyword evidence="5" id="KW-0812">Transmembrane</keyword>
<evidence type="ECO:0000256" key="1">
    <source>
        <dbReference type="ARBA" id="ARBA00022617"/>
    </source>
</evidence>
<evidence type="ECO:0000256" key="2">
    <source>
        <dbReference type="ARBA" id="ARBA00022723"/>
    </source>
</evidence>
<proteinExistence type="predicted"/>
<evidence type="ECO:0000256" key="5">
    <source>
        <dbReference type="SAM" id="Phobius"/>
    </source>
</evidence>
<dbReference type="Gene3D" id="1.10.760.10">
    <property type="entry name" value="Cytochrome c-like domain"/>
    <property type="match status" value="1"/>
</dbReference>
<keyword evidence="2 4" id="KW-0479">Metal-binding</keyword>